<keyword evidence="2" id="KW-1003">Cell membrane</keyword>
<feature type="transmembrane region" description="Helical" evidence="7">
    <location>
        <begin position="373"/>
        <end position="393"/>
    </location>
</feature>
<keyword evidence="4 7" id="KW-1133">Transmembrane helix</keyword>
<dbReference type="PANTHER" id="PTHR30572:SF4">
    <property type="entry name" value="ABC TRANSPORTER PERMEASE YTRF"/>
    <property type="match status" value="1"/>
</dbReference>
<keyword evidence="11" id="KW-1185">Reference proteome</keyword>
<evidence type="ECO:0000256" key="2">
    <source>
        <dbReference type="ARBA" id="ARBA00022475"/>
    </source>
</evidence>
<feature type="domain" description="ABC3 transporter permease C-terminal" evidence="8">
    <location>
        <begin position="289"/>
        <end position="403"/>
    </location>
</feature>
<organism evidence="10 11">
    <name type="scientific">Agaribacillus aureus</name>
    <dbReference type="NCBI Taxonomy" id="3051825"/>
    <lineage>
        <taxon>Bacteria</taxon>
        <taxon>Pseudomonadati</taxon>
        <taxon>Bacteroidota</taxon>
        <taxon>Cytophagia</taxon>
        <taxon>Cytophagales</taxon>
        <taxon>Splendidivirgaceae</taxon>
        <taxon>Agaribacillus</taxon>
    </lineage>
</organism>
<reference evidence="10" key="1">
    <citation type="submission" date="2023-06" db="EMBL/GenBank/DDBJ databases">
        <title>Genomic of Agaribacillus aureum.</title>
        <authorList>
            <person name="Wang G."/>
        </authorList>
    </citation>
    <scope>NUCLEOTIDE SEQUENCE</scope>
    <source>
        <strain evidence="10">BMA12</strain>
    </source>
</reference>
<dbReference type="InterPro" id="IPR003838">
    <property type="entry name" value="ABC3_permease_C"/>
</dbReference>
<dbReference type="PANTHER" id="PTHR30572">
    <property type="entry name" value="MEMBRANE COMPONENT OF TRANSPORTER-RELATED"/>
    <property type="match status" value="1"/>
</dbReference>
<feature type="transmembrane region" description="Helical" evidence="7">
    <location>
        <begin position="21"/>
        <end position="42"/>
    </location>
</feature>
<comment type="similarity">
    <text evidence="6">Belongs to the ABC-4 integral membrane protein family.</text>
</comment>
<feature type="domain" description="MacB-like periplasmic core" evidence="9">
    <location>
        <begin position="21"/>
        <end position="222"/>
    </location>
</feature>
<evidence type="ECO:0000259" key="8">
    <source>
        <dbReference type="Pfam" id="PF02687"/>
    </source>
</evidence>
<dbReference type="InterPro" id="IPR050250">
    <property type="entry name" value="Macrolide_Exporter_MacB"/>
</dbReference>
<proteinExistence type="inferred from homology"/>
<evidence type="ECO:0000256" key="3">
    <source>
        <dbReference type="ARBA" id="ARBA00022692"/>
    </source>
</evidence>
<evidence type="ECO:0000256" key="6">
    <source>
        <dbReference type="ARBA" id="ARBA00038076"/>
    </source>
</evidence>
<protein>
    <submittedName>
        <fullName evidence="10">ABC transporter permease</fullName>
    </submittedName>
</protein>
<evidence type="ECO:0000256" key="5">
    <source>
        <dbReference type="ARBA" id="ARBA00023136"/>
    </source>
</evidence>
<comment type="subcellular location">
    <subcellularLocation>
        <location evidence="1">Cell membrane</location>
        <topology evidence="1">Multi-pass membrane protein</topology>
    </subcellularLocation>
</comment>
<dbReference type="EMBL" id="JAUJEB010000001">
    <property type="protein sequence ID" value="MDN5211539.1"/>
    <property type="molecule type" value="Genomic_DNA"/>
</dbReference>
<comment type="caution">
    <text evidence="10">The sequence shown here is derived from an EMBL/GenBank/DDBJ whole genome shotgun (WGS) entry which is preliminary data.</text>
</comment>
<feature type="transmembrane region" description="Helical" evidence="7">
    <location>
        <begin position="281"/>
        <end position="305"/>
    </location>
</feature>
<dbReference type="Proteomes" id="UP001172083">
    <property type="component" value="Unassembled WGS sequence"/>
</dbReference>
<dbReference type="Pfam" id="PF02687">
    <property type="entry name" value="FtsX"/>
    <property type="match status" value="1"/>
</dbReference>
<evidence type="ECO:0000313" key="11">
    <source>
        <dbReference type="Proteomes" id="UP001172083"/>
    </source>
</evidence>
<feature type="transmembrane region" description="Helical" evidence="7">
    <location>
        <begin position="334"/>
        <end position="367"/>
    </location>
</feature>
<evidence type="ECO:0000259" key="9">
    <source>
        <dbReference type="Pfam" id="PF12704"/>
    </source>
</evidence>
<sequence>MHIVENVREGIKSIKSNLLRTVITAAIVALGIIALVGTLTAIEAMKAKVSESLAGLGANSFDIKDISRRRQNAGKAQKVYPIIKYKELKKFKQLYRYQSTSGISTNLSWTAEIKRFSKITNPNVGVFGADVNYLILENYDLDKGRNFSELEVKNGAHVVILGISVANKLFENEEPLGEEVSFFGRKFKVIGVLKEQGGLGNNSGGDRQVIIPIETANAMSSQRALRYQLTAAIDRTEELDFAMGEATGLMRAIRKDQLGKEESFEITKSDSLSGTLDDIAGWMRIVALVLGFVTLFGASICLMNIMMVSVTERTREIGVRKALGATPAKIKQQFLIEAIVICIMGGGFGVIFSIMLGNVVPILIGAGSFTVPWLWIIVGLIVCIGVGLVSGYLPARKAARLDPIESLRFE</sequence>
<evidence type="ECO:0000256" key="7">
    <source>
        <dbReference type="SAM" id="Phobius"/>
    </source>
</evidence>
<dbReference type="Pfam" id="PF12704">
    <property type="entry name" value="MacB_PCD"/>
    <property type="match status" value="1"/>
</dbReference>
<evidence type="ECO:0000256" key="1">
    <source>
        <dbReference type="ARBA" id="ARBA00004651"/>
    </source>
</evidence>
<dbReference type="RefSeq" id="WP_346756871.1">
    <property type="nucleotide sequence ID" value="NZ_JAUJEB010000001.1"/>
</dbReference>
<keyword evidence="3 7" id="KW-0812">Transmembrane</keyword>
<keyword evidence="5 7" id="KW-0472">Membrane</keyword>
<accession>A0ABT8L1C0</accession>
<dbReference type="InterPro" id="IPR025857">
    <property type="entry name" value="MacB_PCD"/>
</dbReference>
<name>A0ABT8L1C0_9BACT</name>
<evidence type="ECO:0000313" key="10">
    <source>
        <dbReference type="EMBL" id="MDN5211539.1"/>
    </source>
</evidence>
<gene>
    <name evidence="10" type="ORF">QQ020_05740</name>
</gene>
<evidence type="ECO:0000256" key="4">
    <source>
        <dbReference type="ARBA" id="ARBA00022989"/>
    </source>
</evidence>